<feature type="compositionally biased region" description="Basic and acidic residues" evidence="1">
    <location>
        <begin position="77"/>
        <end position="86"/>
    </location>
</feature>
<evidence type="ECO:0000256" key="1">
    <source>
        <dbReference type="SAM" id="MobiDB-lite"/>
    </source>
</evidence>
<accession>K0T063</accession>
<name>K0T063_THAOC</name>
<dbReference type="eggNOG" id="ENOG502QZAG">
    <property type="taxonomic scope" value="Eukaryota"/>
</dbReference>
<dbReference type="Proteomes" id="UP000266841">
    <property type="component" value="Unassembled WGS sequence"/>
</dbReference>
<dbReference type="AlphaFoldDB" id="K0T063"/>
<dbReference type="OrthoDB" id="10691373at2759"/>
<proteinExistence type="predicted"/>
<gene>
    <name evidence="2" type="ORF">THAOC_07511</name>
</gene>
<feature type="compositionally biased region" description="Polar residues" evidence="1">
    <location>
        <begin position="19"/>
        <end position="37"/>
    </location>
</feature>
<feature type="compositionally biased region" description="Low complexity" evidence="1">
    <location>
        <begin position="328"/>
        <end position="338"/>
    </location>
</feature>
<organism evidence="2 3">
    <name type="scientific">Thalassiosira oceanica</name>
    <name type="common">Marine diatom</name>
    <dbReference type="NCBI Taxonomy" id="159749"/>
    <lineage>
        <taxon>Eukaryota</taxon>
        <taxon>Sar</taxon>
        <taxon>Stramenopiles</taxon>
        <taxon>Ochrophyta</taxon>
        <taxon>Bacillariophyta</taxon>
        <taxon>Coscinodiscophyceae</taxon>
        <taxon>Thalassiosirophycidae</taxon>
        <taxon>Thalassiosirales</taxon>
        <taxon>Thalassiosiraceae</taxon>
        <taxon>Thalassiosira</taxon>
    </lineage>
</organism>
<dbReference type="EMBL" id="AGNL01007674">
    <property type="protein sequence ID" value="EJK71080.1"/>
    <property type="molecule type" value="Genomic_DNA"/>
</dbReference>
<evidence type="ECO:0000313" key="3">
    <source>
        <dbReference type="Proteomes" id="UP000266841"/>
    </source>
</evidence>
<protein>
    <submittedName>
        <fullName evidence="2">Uncharacterized protein</fullName>
    </submittedName>
</protein>
<comment type="caution">
    <text evidence="2">The sequence shown here is derived from an EMBL/GenBank/DDBJ whole genome shotgun (WGS) entry which is preliminary data.</text>
</comment>
<reference evidence="2 3" key="1">
    <citation type="journal article" date="2012" name="Genome Biol.">
        <title>Genome and low-iron response of an oceanic diatom adapted to chronic iron limitation.</title>
        <authorList>
            <person name="Lommer M."/>
            <person name="Specht M."/>
            <person name="Roy A.S."/>
            <person name="Kraemer L."/>
            <person name="Andreson R."/>
            <person name="Gutowska M.A."/>
            <person name="Wolf J."/>
            <person name="Bergner S.V."/>
            <person name="Schilhabel M.B."/>
            <person name="Klostermeier U.C."/>
            <person name="Beiko R.G."/>
            <person name="Rosenstiel P."/>
            <person name="Hippler M."/>
            <person name="Laroche J."/>
        </authorList>
    </citation>
    <scope>NUCLEOTIDE SEQUENCE [LARGE SCALE GENOMIC DNA]</scope>
    <source>
        <strain evidence="2 3">CCMP1005</strain>
    </source>
</reference>
<feature type="region of interest" description="Disordered" evidence="1">
    <location>
        <begin position="111"/>
        <end position="140"/>
    </location>
</feature>
<feature type="region of interest" description="Disordered" evidence="1">
    <location>
        <begin position="19"/>
        <end position="50"/>
    </location>
</feature>
<feature type="region of interest" description="Disordered" evidence="1">
    <location>
        <begin position="67"/>
        <end position="87"/>
    </location>
</feature>
<sequence length="569" mass="59696">MEAAAQAADLARLLMSGASSSAEQSDMTSSHNAGASSNKRRRLNSGVLSPATLDGSTVLLEEDTKHSAAGPACVSHSSDDGTHHGDNTSYQVQVKVVSPTIGGIAEASRSLRQERAAYSPARESSNGGGTTDQVSQDNSSDKALQRLRLVSFPTECFYTIACSVKIASSKSASRVCSSRSCSSLSSMSSPTNCSNDAVDGSSSLADAIHQPNSSLEFIASCCTAYPCVFVRGKNDALTLCQFSKPKSYAIRPASSNDGYAKSAATSQSLRSISSGLVSDDRSTAPICAATFSESREVFVRLASKFWPGPTVICVRSRLLGAGRKKMHSSSSYSSLSSLPTSEDGDQGEVGPTILPTPALIPASRLGCATSSSGEESYFIAMHSPSLPLARRLLDEVFNRTNYTGIPVCPSPSLESVGSDLSSINSDTDASSRSLRGSRRSLIAIVGKSISLSAKKGAVSSADASNFVSARLLPNASTSHEAVVVNGEDSAETFSVPPCLHGRPVRIVVDEESRTVRIFAPSGSKEPHCCPVSKLSVKQALVKASEERLSRTISAVLCRWKVEEDVSNSF</sequence>
<keyword evidence="3" id="KW-1185">Reference proteome</keyword>
<evidence type="ECO:0000313" key="2">
    <source>
        <dbReference type="EMBL" id="EJK71080.1"/>
    </source>
</evidence>
<feature type="region of interest" description="Disordered" evidence="1">
    <location>
        <begin position="327"/>
        <end position="356"/>
    </location>
</feature>